<dbReference type="Pfam" id="PF25275">
    <property type="entry name" value="Golvesin_C"/>
    <property type="match status" value="1"/>
</dbReference>
<keyword evidence="5" id="KW-1185">Reference proteome</keyword>
<feature type="region of interest" description="Disordered" evidence="1">
    <location>
        <begin position="23"/>
        <end position="51"/>
    </location>
</feature>
<accession>A0ABU7PM17</accession>
<reference evidence="4 5" key="1">
    <citation type="submission" date="2023-12" db="EMBL/GenBank/DDBJ databases">
        <title>Streptomyces sp. V4-01.</title>
        <authorList>
            <person name="Somphong A."/>
            <person name="Phongsopitanun W."/>
        </authorList>
    </citation>
    <scope>NUCLEOTIDE SEQUENCE [LARGE SCALE GENOMIC DNA]</scope>
    <source>
        <strain evidence="4 5">V4-01</strain>
    </source>
</reference>
<name>A0ABU7PM17_9ACTN</name>
<keyword evidence="2" id="KW-0732">Signal</keyword>
<dbReference type="EMBL" id="JAZEWV010000057">
    <property type="protein sequence ID" value="MEE4546885.1"/>
    <property type="molecule type" value="Genomic_DNA"/>
</dbReference>
<feature type="domain" description="Golvesin/Xly CBD-like" evidence="3">
    <location>
        <begin position="925"/>
        <end position="1016"/>
    </location>
</feature>
<protein>
    <submittedName>
        <fullName evidence="4">Tat pathway signal protein</fullName>
    </submittedName>
</protein>
<organism evidence="4 5">
    <name type="scientific">Actinacidiphila polyblastidii</name>
    <dbReference type="NCBI Taxonomy" id="3110430"/>
    <lineage>
        <taxon>Bacteria</taxon>
        <taxon>Bacillati</taxon>
        <taxon>Actinomycetota</taxon>
        <taxon>Actinomycetes</taxon>
        <taxon>Kitasatosporales</taxon>
        <taxon>Streptomycetaceae</taxon>
        <taxon>Actinacidiphila</taxon>
    </lineage>
</organism>
<dbReference type="Proteomes" id="UP001344658">
    <property type="component" value="Unassembled WGS sequence"/>
</dbReference>
<feature type="chain" id="PRO_5047181243" evidence="2">
    <location>
        <begin position="24"/>
        <end position="1471"/>
    </location>
</feature>
<feature type="region of interest" description="Disordered" evidence="1">
    <location>
        <begin position="1026"/>
        <end position="1049"/>
    </location>
</feature>
<feature type="region of interest" description="Disordered" evidence="1">
    <location>
        <begin position="382"/>
        <end position="412"/>
    </location>
</feature>
<evidence type="ECO:0000256" key="2">
    <source>
        <dbReference type="SAM" id="SignalP"/>
    </source>
</evidence>
<feature type="signal peptide" evidence="2">
    <location>
        <begin position="1"/>
        <end position="23"/>
    </location>
</feature>
<proteinExistence type="predicted"/>
<evidence type="ECO:0000313" key="5">
    <source>
        <dbReference type="Proteomes" id="UP001344658"/>
    </source>
</evidence>
<dbReference type="InterPro" id="IPR033803">
    <property type="entry name" value="CBD-like_Golvesin-Xly"/>
</dbReference>
<sequence>MRIPGVLAAAAILAVPLATQAHADPRKLPDTPVPSHTRPAPRTPASSALPAAERDTILGSGWKTSADRAVTAAADSDGLHVLVADSATGYAWRTAAVLSEPQLPADTWIGNSCVMDRHHAAVAYAPRTFTNHEDTMLGGAFTAIVDLDDGSVTKLPFTASLAYFDPSCNPATHTAAFTAYREAKSRLVTVNTAGATVADTVASGEITSAVPVQGGLVAAAGNRLVRLDRHGGATTLATSRHAPYGIHPAADGTITYMDRADSTTADVKTYRHGRTASVATGAVTAMNLRQAADGKVFLTGRADQRKGFEASGITAVNVSPDADLSTEGRLAVDPVVSPAVQAGLDHIQQAGKGFGAAASADAAAEPAPEQQDVAVSHDLTVTGTATGTGKHTRQTAAAPLSTAGGATSPALTGAAAPQLTTVRATAATAAATTIEHDPVDTDRWCSVPRNDVNTQALQPTPNQVEWAVDMAVRGDLRSGYLTQGGWRSQIGLGTIDPQGLFPKPPLTTGGAIPAQVELGILAQESNLWQAESGAIPGQMGNPLAAVDGFYGHQTGGSLADYWTIHWSGSDCGYGVGQVTDGMRLAGYEKDGETSRDPQVQRAIAIDYATNVAASLYILADKWNEVHTAGQTVTVNNDDPSKPENWFTAVWNYNLGFNSKADEAANGNWGLGWYNNPANPVYPAGRLAFMDTDLDPGAAKDAAKPQDWPYEEKVMGWSAWSIDTGHSYATSGRQDWPGESGFSSAGFYPAWWNSTAERSAIKPPLDTFCNAANNCDVTDLPDCPDAACYTQFWWHAPNATWKDDCADTCGHEHLKYVTLINEPGRGSRLQYGTPVCSGAPSGSQVVESVPAGTNTWSSCGTTTTAGSFQFTFYPDPKATGPGLGQYDAKADLHQIGGGYQGHFWYAHTRDSAHLGGPTGRMTVLGTWKLNGPVAEKQAMVYVHVPDTGAQTRDAIYTVNTAFGDAKVRFDQGAYEANKWIPLGAYRFNGNTPQVSLSNSNGTGTAEDDVAWDAVAFVPGDYGISEDRPVDLTLPAPDESSPNPDLLDQPASDEATAPLKETAYNPGVDGSVVPYVSSHGVAPWCDDGKVVARATRTIECETRVVPYYLREDGVTKATAYFQFQRTIELTGTNSFTEHLSIAGQSIPLDFAKIDLAIHKHLCESPCTPVEAGMSAWHGIPSWTAGDTHEASITSSYTWDNSTTGKQYLFHPDVQIDGDEYPTDGSLQAQTVGYQWSASTSRATDLDTVRCDTVVDTAGGCVFPNYAPTYTFNAARYPQAAAHAWLIQNYTLWTPGSKALERPLYYLTASQASTNRSRMCPSGWAAANGDLSALDGASDSILNCDEFAFGASYNSGGMKSSEGGLNPAIPDDSTTGTPSGAACVQTYATKVGDTMHLYNLDGTVPTWTEVCGRSAISDTDNQQSMQPFGGSGGFSKKMRLIDKDAYWLNVAMTGDCGAFHVGSTSVKCTMTATN</sequence>
<dbReference type="RefSeq" id="WP_330800774.1">
    <property type="nucleotide sequence ID" value="NZ_JAZEWV010000057.1"/>
</dbReference>
<comment type="caution">
    <text evidence="4">The sequence shown here is derived from an EMBL/GenBank/DDBJ whole genome shotgun (WGS) entry which is preliminary data.</text>
</comment>
<evidence type="ECO:0000313" key="4">
    <source>
        <dbReference type="EMBL" id="MEE4546885.1"/>
    </source>
</evidence>
<evidence type="ECO:0000259" key="3">
    <source>
        <dbReference type="Pfam" id="PF25275"/>
    </source>
</evidence>
<gene>
    <name evidence="4" type="ORF">V2S66_33585</name>
</gene>
<evidence type="ECO:0000256" key="1">
    <source>
        <dbReference type="SAM" id="MobiDB-lite"/>
    </source>
</evidence>